<feature type="transmembrane region" description="Helical" evidence="1">
    <location>
        <begin position="195"/>
        <end position="213"/>
    </location>
</feature>
<dbReference type="Pfam" id="PF06912">
    <property type="entry name" value="DUF1275"/>
    <property type="match status" value="1"/>
</dbReference>
<keyword evidence="1" id="KW-0472">Membrane</keyword>
<reference evidence="2 3" key="1">
    <citation type="submission" date="2021-08" db="EMBL/GenBank/DDBJ databases">
        <title>Genomic Architecture of Streptomyces flavotricini NGL1 and Streptomyces erythrochromogenes HMS4 With Differential Plant Beneficial attributes and laccase production capabilities.</title>
        <authorList>
            <person name="Salwan R."/>
            <person name="Kaur R."/>
            <person name="Sharma V."/>
        </authorList>
    </citation>
    <scope>NUCLEOTIDE SEQUENCE [LARGE SCALE GENOMIC DNA]</scope>
    <source>
        <strain evidence="2 3">NGL1</strain>
    </source>
</reference>
<gene>
    <name evidence="2" type="ORF">K7B10_05920</name>
</gene>
<dbReference type="PANTHER" id="PTHR37314">
    <property type="entry name" value="SLR0142 PROTEIN"/>
    <property type="match status" value="1"/>
</dbReference>
<dbReference type="Proteomes" id="UP001520654">
    <property type="component" value="Unassembled WGS sequence"/>
</dbReference>
<evidence type="ECO:0000313" key="3">
    <source>
        <dbReference type="Proteomes" id="UP001520654"/>
    </source>
</evidence>
<feature type="transmembrane region" description="Helical" evidence="1">
    <location>
        <begin position="66"/>
        <end position="84"/>
    </location>
</feature>
<dbReference type="InterPro" id="IPR010699">
    <property type="entry name" value="DUF1275"/>
</dbReference>
<evidence type="ECO:0000313" key="2">
    <source>
        <dbReference type="EMBL" id="MCC0094332.1"/>
    </source>
</evidence>
<organism evidence="2 3">
    <name type="scientific">Streptomyces flavotricini</name>
    <dbReference type="NCBI Taxonomy" id="66888"/>
    <lineage>
        <taxon>Bacteria</taxon>
        <taxon>Bacillati</taxon>
        <taxon>Actinomycetota</taxon>
        <taxon>Actinomycetes</taxon>
        <taxon>Kitasatosporales</taxon>
        <taxon>Streptomycetaceae</taxon>
        <taxon>Streptomyces</taxon>
    </lineage>
</organism>
<sequence length="229" mass="22732">MLFPPGPRGGSGPHGVLPALLVALTFVSGVVDAVSYLGLDHTFVANMTGNVAFLGFALAGDRQLSATASLLALGAFLAGATAAGRLRRGREPARTFAPLVSAQAALVAGALALSAGGAGALPVVGLLALGMGLQNAVVLRLGVPDLTTTVVTRTLTGLAADPWDRASVRRAVSVAVLFCGALAGGLLTIHHGSRWALALAAVLLLGIALAGALRAAEPRHRPPTGAGPP</sequence>
<proteinExistence type="predicted"/>
<keyword evidence="1" id="KW-0812">Transmembrane</keyword>
<keyword evidence="1" id="KW-1133">Transmembrane helix</keyword>
<feature type="transmembrane region" description="Helical" evidence="1">
    <location>
        <begin position="43"/>
        <end position="60"/>
    </location>
</feature>
<dbReference type="PANTHER" id="PTHR37314:SF4">
    <property type="entry name" value="UPF0700 TRANSMEMBRANE PROTEIN YOAK"/>
    <property type="match status" value="1"/>
</dbReference>
<feature type="transmembrane region" description="Helical" evidence="1">
    <location>
        <begin position="12"/>
        <end position="31"/>
    </location>
</feature>
<protein>
    <submittedName>
        <fullName evidence="2">DUF1275 domain-containing protein</fullName>
    </submittedName>
</protein>
<keyword evidence="3" id="KW-1185">Reference proteome</keyword>
<dbReference type="EMBL" id="JAINUL010000001">
    <property type="protein sequence ID" value="MCC0094332.1"/>
    <property type="molecule type" value="Genomic_DNA"/>
</dbReference>
<name>A0ABS8DZM4_9ACTN</name>
<feature type="transmembrane region" description="Helical" evidence="1">
    <location>
        <begin position="171"/>
        <end position="189"/>
    </location>
</feature>
<evidence type="ECO:0000256" key="1">
    <source>
        <dbReference type="SAM" id="Phobius"/>
    </source>
</evidence>
<comment type="caution">
    <text evidence="2">The sequence shown here is derived from an EMBL/GenBank/DDBJ whole genome shotgun (WGS) entry which is preliminary data.</text>
</comment>
<accession>A0ABS8DZM4</accession>